<reference evidence="3" key="1">
    <citation type="journal article" date="2015" name="Genome Announc.">
        <title>Draft whole-genome sequence of the biocontrol agent Trichoderma harzianum T6776.</title>
        <authorList>
            <person name="Baroncelli R."/>
            <person name="Piaggeschi G."/>
            <person name="Fiorini L."/>
            <person name="Bertolini E."/>
            <person name="Zapparata A."/>
            <person name="Pe M.E."/>
            <person name="Sarrocco S."/>
            <person name="Vannacci G."/>
        </authorList>
    </citation>
    <scope>NUCLEOTIDE SEQUENCE [LARGE SCALE GENOMIC DNA]</scope>
    <source>
        <strain evidence="3">T6776</strain>
    </source>
</reference>
<dbReference type="Gene3D" id="3.10.450.50">
    <property type="match status" value="1"/>
</dbReference>
<feature type="domain" description="SnoaL-like" evidence="1">
    <location>
        <begin position="15"/>
        <end position="140"/>
    </location>
</feature>
<dbReference type="AlphaFoldDB" id="A0A0G0ABB6"/>
<dbReference type="OrthoDB" id="2148716at2759"/>
<dbReference type="Proteomes" id="UP000034112">
    <property type="component" value="Unassembled WGS sequence"/>
</dbReference>
<protein>
    <recommendedName>
        <fullName evidence="1">SnoaL-like domain-containing protein</fullName>
    </recommendedName>
</protein>
<evidence type="ECO:0000313" key="2">
    <source>
        <dbReference type="EMBL" id="KKP02309.1"/>
    </source>
</evidence>
<organism evidence="2 3">
    <name type="scientific">Trichoderma harzianum</name>
    <name type="common">Hypocrea lixii</name>
    <dbReference type="NCBI Taxonomy" id="5544"/>
    <lineage>
        <taxon>Eukaryota</taxon>
        <taxon>Fungi</taxon>
        <taxon>Dikarya</taxon>
        <taxon>Ascomycota</taxon>
        <taxon>Pezizomycotina</taxon>
        <taxon>Sordariomycetes</taxon>
        <taxon>Hypocreomycetidae</taxon>
        <taxon>Hypocreales</taxon>
        <taxon>Hypocreaceae</taxon>
        <taxon>Trichoderma</taxon>
    </lineage>
</organism>
<evidence type="ECO:0000313" key="3">
    <source>
        <dbReference type="Proteomes" id="UP000034112"/>
    </source>
</evidence>
<dbReference type="InterPro" id="IPR037401">
    <property type="entry name" value="SnoaL-like"/>
</dbReference>
<accession>A0A0G0ABB6</accession>
<name>A0A0G0ABB6_TRIHA</name>
<comment type="caution">
    <text evidence="2">The sequence shown here is derived from an EMBL/GenBank/DDBJ whole genome shotgun (WGS) entry which is preliminary data.</text>
</comment>
<dbReference type="Pfam" id="PF13577">
    <property type="entry name" value="SnoaL_4"/>
    <property type="match status" value="1"/>
</dbReference>
<evidence type="ECO:0000259" key="1">
    <source>
        <dbReference type="Pfam" id="PF13577"/>
    </source>
</evidence>
<gene>
    <name evidence="2" type="ORF">THAR02_05602</name>
</gene>
<dbReference type="EMBL" id="JOKZ01000156">
    <property type="protein sequence ID" value="KKP02309.1"/>
    <property type="molecule type" value="Genomic_DNA"/>
</dbReference>
<dbReference type="InterPro" id="IPR032710">
    <property type="entry name" value="NTF2-like_dom_sf"/>
</dbReference>
<dbReference type="OMA" id="TGDRSIM"/>
<sequence length="155" mass="17000">MPATPLPVILAGPPLSDREAITDAIYRTTASIDHADEELYWSAVTDDIYAEVAGTTVSSAQELKTKVWDNVIKVDTIHYLTNIRISIDTPTTARVTFTSLAQHCRHGKGFEPGPNKFTTGAIYNADAVKVGDIWKMKTWKANHVWGDGDPSVMVV</sequence>
<proteinExistence type="predicted"/>
<dbReference type="SUPFAM" id="SSF54427">
    <property type="entry name" value="NTF2-like"/>
    <property type="match status" value="1"/>
</dbReference>